<dbReference type="PANTHER" id="PTHR33317">
    <property type="entry name" value="POLYNUCLEOTIDYL TRANSFERASE, RIBONUCLEASE H-LIKE SUPERFAMILY PROTEIN"/>
    <property type="match status" value="1"/>
</dbReference>
<reference evidence="8" key="1">
    <citation type="submission" date="2017-02" db="EMBL/GenBank/DDBJ databases">
        <authorList>
            <person name="Varghese N."/>
            <person name="Submissions S."/>
        </authorList>
    </citation>
    <scope>NUCLEOTIDE SEQUENCE [LARGE SCALE GENOMIC DNA]</scope>
    <source>
        <strain evidence="8">ATCC 700200</strain>
    </source>
</reference>
<evidence type="ECO:0000256" key="1">
    <source>
        <dbReference type="ARBA" id="ARBA00022490"/>
    </source>
</evidence>
<dbReference type="InterPro" id="IPR006641">
    <property type="entry name" value="YqgF/RNaseH-like_dom"/>
</dbReference>
<evidence type="ECO:0000256" key="3">
    <source>
        <dbReference type="ARBA" id="ARBA00022722"/>
    </source>
</evidence>
<dbReference type="SUPFAM" id="SSF53098">
    <property type="entry name" value="Ribonuclease H-like"/>
    <property type="match status" value="1"/>
</dbReference>
<keyword evidence="3 5" id="KW-0540">Nuclease</keyword>
<sequence>MPRILAIDHGTVRIGLAISDEMELTASPLKTVDAKQEAEREIARLVREKHVSRIIIGMPFLMSGNRGEAAERVEKFAERLSRAVEHEVPIDFVDERLSSVEAEASMSRSGITDKREREKIVDQLAAVVILQDYLNNQRGPAGFLLPDEAYDLEWTQHEPKRRRK</sequence>
<dbReference type="CDD" id="cd16964">
    <property type="entry name" value="YqgF"/>
    <property type="match status" value="1"/>
</dbReference>
<dbReference type="Proteomes" id="UP000190774">
    <property type="component" value="Unassembled WGS sequence"/>
</dbReference>
<evidence type="ECO:0000256" key="5">
    <source>
        <dbReference type="HAMAP-Rule" id="MF_00651"/>
    </source>
</evidence>
<dbReference type="PANTHER" id="PTHR33317:SF4">
    <property type="entry name" value="POLYNUCLEOTIDYL TRANSFERASE, RIBONUCLEASE H-LIKE SUPERFAMILY PROTEIN"/>
    <property type="match status" value="1"/>
</dbReference>
<dbReference type="GO" id="GO:0016788">
    <property type="term" value="F:hydrolase activity, acting on ester bonds"/>
    <property type="evidence" value="ECO:0007669"/>
    <property type="project" value="UniProtKB-UniRule"/>
</dbReference>
<proteinExistence type="inferred from homology"/>
<accession>A0A1T4WT04</accession>
<dbReference type="Pfam" id="PF03652">
    <property type="entry name" value="RuvX"/>
    <property type="match status" value="1"/>
</dbReference>
<dbReference type="GO" id="GO:0005829">
    <property type="term" value="C:cytosol"/>
    <property type="evidence" value="ECO:0007669"/>
    <property type="project" value="TreeGrafter"/>
</dbReference>
<dbReference type="AlphaFoldDB" id="A0A1T4WT04"/>
<evidence type="ECO:0000256" key="4">
    <source>
        <dbReference type="ARBA" id="ARBA00022801"/>
    </source>
</evidence>
<feature type="domain" description="YqgF/RNase H-like" evidence="6">
    <location>
        <begin position="2"/>
        <end position="102"/>
    </location>
</feature>
<dbReference type="InterPro" id="IPR012337">
    <property type="entry name" value="RNaseH-like_sf"/>
</dbReference>
<evidence type="ECO:0000256" key="2">
    <source>
        <dbReference type="ARBA" id="ARBA00022517"/>
    </source>
</evidence>
<name>A0A1T4WT04_9BACT</name>
<protein>
    <recommendedName>
        <fullName evidence="5">Putative pre-16S rRNA nuclease</fullName>
        <ecNumber evidence="5">3.1.-.-</ecNumber>
    </recommendedName>
</protein>
<comment type="subcellular location">
    <subcellularLocation>
        <location evidence="5">Cytoplasm</location>
    </subcellularLocation>
</comment>
<gene>
    <name evidence="7" type="ORF">SAMN02745166_00602</name>
</gene>
<evidence type="ECO:0000313" key="7">
    <source>
        <dbReference type="EMBL" id="SKA80247.1"/>
    </source>
</evidence>
<dbReference type="GO" id="GO:0004518">
    <property type="term" value="F:nuclease activity"/>
    <property type="evidence" value="ECO:0007669"/>
    <property type="project" value="UniProtKB-KW"/>
</dbReference>
<dbReference type="EMBL" id="FUYE01000002">
    <property type="protein sequence ID" value="SKA80247.1"/>
    <property type="molecule type" value="Genomic_DNA"/>
</dbReference>
<keyword evidence="1 5" id="KW-0963">Cytoplasm</keyword>
<dbReference type="GO" id="GO:0000967">
    <property type="term" value="P:rRNA 5'-end processing"/>
    <property type="evidence" value="ECO:0007669"/>
    <property type="project" value="UniProtKB-UniRule"/>
</dbReference>
<dbReference type="SMART" id="SM00732">
    <property type="entry name" value="YqgFc"/>
    <property type="match status" value="1"/>
</dbReference>
<evidence type="ECO:0000259" key="6">
    <source>
        <dbReference type="SMART" id="SM00732"/>
    </source>
</evidence>
<dbReference type="OrthoDB" id="9796140at2"/>
<organism evidence="7 8">
    <name type="scientific">Prosthecobacter debontii</name>
    <dbReference type="NCBI Taxonomy" id="48467"/>
    <lineage>
        <taxon>Bacteria</taxon>
        <taxon>Pseudomonadati</taxon>
        <taxon>Verrucomicrobiota</taxon>
        <taxon>Verrucomicrobiia</taxon>
        <taxon>Verrucomicrobiales</taxon>
        <taxon>Verrucomicrobiaceae</taxon>
        <taxon>Prosthecobacter</taxon>
    </lineage>
</organism>
<dbReference type="RefSeq" id="WP_078811829.1">
    <property type="nucleotide sequence ID" value="NZ_FUYE01000002.1"/>
</dbReference>
<keyword evidence="8" id="KW-1185">Reference proteome</keyword>
<dbReference type="Gene3D" id="3.30.420.140">
    <property type="entry name" value="YqgF/RNase H-like domain"/>
    <property type="match status" value="1"/>
</dbReference>
<comment type="function">
    <text evidence="5">Could be a nuclease involved in processing of the 5'-end of pre-16S rRNA.</text>
</comment>
<keyword evidence="2 5" id="KW-0690">Ribosome biogenesis</keyword>
<comment type="similarity">
    <text evidence="5">Belongs to the YqgF HJR family.</text>
</comment>
<dbReference type="STRING" id="48467.SAMN02745166_00602"/>
<evidence type="ECO:0000313" key="8">
    <source>
        <dbReference type="Proteomes" id="UP000190774"/>
    </source>
</evidence>
<dbReference type="HAMAP" id="MF_00651">
    <property type="entry name" value="Nuclease_YqgF"/>
    <property type="match status" value="1"/>
</dbReference>
<dbReference type="NCBIfam" id="TIGR00250">
    <property type="entry name" value="RNAse_H_YqgF"/>
    <property type="match status" value="1"/>
</dbReference>
<keyword evidence="4 5" id="KW-0378">Hydrolase</keyword>
<dbReference type="EC" id="3.1.-.-" evidence="5"/>
<dbReference type="InterPro" id="IPR037027">
    <property type="entry name" value="YqgF/RNaseH-like_dom_sf"/>
</dbReference>
<dbReference type="InterPro" id="IPR005227">
    <property type="entry name" value="YqgF"/>
</dbReference>